<evidence type="ECO:0000313" key="4">
    <source>
        <dbReference type="Proteomes" id="UP000008035"/>
    </source>
</evidence>
<accession>K0MCD2</accession>
<gene>
    <name evidence="3" type="ordered locus">BN117_1631</name>
</gene>
<feature type="region of interest" description="Disordered" evidence="1">
    <location>
        <begin position="1"/>
        <end position="20"/>
    </location>
</feature>
<feature type="domain" description="Bbp19-like phage" evidence="2">
    <location>
        <begin position="35"/>
        <end position="97"/>
    </location>
</feature>
<protein>
    <submittedName>
        <fullName evidence="3">Phage endoprotease</fullName>
    </submittedName>
</protein>
<dbReference type="AlphaFoldDB" id="K0MCD2"/>
<dbReference type="Proteomes" id="UP000008035">
    <property type="component" value="Chromosome"/>
</dbReference>
<dbReference type="HOGENOM" id="CLU_167331_0_0_4"/>
<organism evidence="3 4">
    <name type="scientific">Bordetella parapertussis (strain Bpp5)</name>
    <dbReference type="NCBI Taxonomy" id="1208660"/>
    <lineage>
        <taxon>Bacteria</taxon>
        <taxon>Pseudomonadati</taxon>
        <taxon>Pseudomonadota</taxon>
        <taxon>Betaproteobacteria</taxon>
        <taxon>Burkholderiales</taxon>
        <taxon>Alcaligenaceae</taxon>
        <taxon>Bordetella</taxon>
    </lineage>
</organism>
<proteinExistence type="predicted"/>
<reference evidence="3 4" key="1">
    <citation type="journal article" date="2012" name="BMC Genomics">
        <title>Comparative genomics of the classical Bordetella subspecies: the evolution and exchange of virulence-associated diversity amongst closely related pathogens.</title>
        <authorList>
            <person name="Park J."/>
            <person name="Zhang Y."/>
            <person name="Buboltz A.M."/>
            <person name="Zhang X."/>
            <person name="Schuster S.C."/>
            <person name="Ahuja U."/>
            <person name="Liu M."/>
            <person name="Miller J.F."/>
            <person name="Sebaihia M."/>
            <person name="Bentley S.D."/>
            <person name="Parkhill J."/>
            <person name="Harvill E.T."/>
        </authorList>
    </citation>
    <scope>NUCLEOTIDE SEQUENCE [LARGE SCALE GENOMIC DNA]</scope>
    <source>
        <strain evidence="3 4">Bpp5</strain>
    </source>
</reference>
<dbReference type="Pfam" id="PF25181">
    <property type="entry name" value="Phage_Bbp19"/>
    <property type="match status" value="1"/>
</dbReference>
<dbReference type="RefSeq" id="WP_015039456.1">
    <property type="nucleotide sequence ID" value="NC_018828.1"/>
</dbReference>
<feature type="compositionally biased region" description="Basic and acidic residues" evidence="1">
    <location>
        <begin position="7"/>
        <end position="20"/>
    </location>
</feature>
<evidence type="ECO:0000259" key="2">
    <source>
        <dbReference type="Pfam" id="PF25181"/>
    </source>
</evidence>
<evidence type="ECO:0000256" key="1">
    <source>
        <dbReference type="SAM" id="MobiDB-lite"/>
    </source>
</evidence>
<dbReference type="KEGG" id="bpar:BN117_1631"/>
<name>K0MCD2_BORPB</name>
<dbReference type="EMBL" id="HE965803">
    <property type="protein sequence ID" value="CCJ48964.1"/>
    <property type="molecule type" value="Genomic_DNA"/>
</dbReference>
<dbReference type="InterPro" id="IPR057447">
    <property type="entry name" value="Bbp19-like_phage"/>
</dbReference>
<evidence type="ECO:0000313" key="3">
    <source>
        <dbReference type="EMBL" id="CCJ48964.1"/>
    </source>
</evidence>
<sequence length="115" mass="13387">MSNYDPTDIRSQERAKADTDLRNRLAKDTEESDLKWLMGSKRGRCIVWRFLDRAGVFRLSFNTNSMTMAFNEGNRNEGLRILAQIHTLCPELYPVMVKEQIHDNRNADDGSRNDH</sequence>